<evidence type="ECO:0000256" key="1">
    <source>
        <dbReference type="SAM" id="MobiDB-lite"/>
    </source>
</evidence>
<dbReference type="Gene3D" id="1.25.40.10">
    <property type="entry name" value="Tetratricopeptide repeat domain"/>
    <property type="match status" value="2"/>
</dbReference>
<feature type="region of interest" description="Disordered" evidence="1">
    <location>
        <begin position="308"/>
        <end position="388"/>
    </location>
</feature>
<feature type="compositionally biased region" description="Polar residues" evidence="1">
    <location>
        <begin position="42"/>
        <end position="58"/>
    </location>
</feature>
<keyword evidence="4" id="KW-1185">Reference proteome</keyword>
<dbReference type="Pfam" id="PF14111">
    <property type="entry name" value="DUF4283"/>
    <property type="match status" value="1"/>
</dbReference>
<organism evidence="3 4">
    <name type="scientific">Solanum commersonii</name>
    <name type="common">Commerson's wild potato</name>
    <name type="synonym">Commerson's nightshade</name>
    <dbReference type="NCBI Taxonomy" id="4109"/>
    <lineage>
        <taxon>Eukaryota</taxon>
        <taxon>Viridiplantae</taxon>
        <taxon>Streptophyta</taxon>
        <taxon>Embryophyta</taxon>
        <taxon>Tracheophyta</taxon>
        <taxon>Spermatophyta</taxon>
        <taxon>Magnoliopsida</taxon>
        <taxon>eudicotyledons</taxon>
        <taxon>Gunneridae</taxon>
        <taxon>Pentapetalae</taxon>
        <taxon>asterids</taxon>
        <taxon>lamiids</taxon>
        <taxon>Solanales</taxon>
        <taxon>Solanaceae</taxon>
        <taxon>Solanoideae</taxon>
        <taxon>Solaneae</taxon>
        <taxon>Solanum</taxon>
    </lineage>
</organism>
<feature type="compositionally biased region" description="Polar residues" evidence="1">
    <location>
        <begin position="308"/>
        <end position="324"/>
    </location>
</feature>
<feature type="domain" description="DUF4283" evidence="2">
    <location>
        <begin position="1170"/>
        <end position="1252"/>
    </location>
</feature>
<dbReference type="InterPro" id="IPR011990">
    <property type="entry name" value="TPR-like_helical_dom_sf"/>
</dbReference>
<evidence type="ECO:0000313" key="3">
    <source>
        <dbReference type="EMBL" id="KAG5577643.1"/>
    </source>
</evidence>
<feature type="region of interest" description="Disordered" evidence="1">
    <location>
        <begin position="458"/>
        <end position="491"/>
    </location>
</feature>
<dbReference type="PANTHER" id="PTHR45181:SF4">
    <property type="entry name" value="HEAT SHOCK PROTEIN DNAJ WITH TETRATRICOPEPTIDE REPEAT-CONTAINING PROTEIN"/>
    <property type="match status" value="1"/>
</dbReference>
<feature type="compositionally biased region" description="Low complexity" evidence="1">
    <location>
        <begin position="325"/>
        <end position="339"/>
    </location>
</feature>
<dbReference type="Proteomes" id="UP000824120">
    <property type="component" value="Chromosome 11"/>
</dbReference>
<feature type="compositionally biased region" description="Polar residues" evidence="1">
    <location>
        <begin position="482"/>
        <end position="491"/>
    </location>
</feature>
<feature type="compositionally biased region" description="Basic and acidic residues" evidence="1">
    <location>
        <begin position="421"/>
        <end position="430"/>
    </location>
</feature>
<dbReference type="InterPro" id="IPR019734">
    <property type="entry name" value="TPR_rpt"/>
</dbReference>
<protein>
    <recommendedName>
        <fullName evidence="2">DUF4283 domain-containing protein</fullName>
    </recommendedName>
</protein>
<dbReference type="SMART" id="SM00028">
    <property type="entry name" value="TPR"/>
    <property type="match status" value="4"/>
</dbReference>
<name>A0A9J5WNT8_SOLCO</name>
<accession>A0A9J5WNT8</accession>
<evidence type="ECO:0000313" key="4">
    <source>
        <dbReference type="Proteomes" id="UP000824120"/>
    </source>
</evidence>
<feature type="region of interest" description="Disordered" evidence="1">
    <location>
        <begin position="421"/>
        <end position="442"/>
    </location>
</feature>
<dbReference type="SUPFAM" id="SSF48452">
    <property type="entry name" value="TPR-like"/>
    <property type="match status" value="1"/>
</dbReference>
<feature type="region of interest" description="Disordered" evidence="1">
    <location>
        <begin position="37"/>
        <end position="65"/>
    </location>
</feature>
<feature type="compositionally biased region" description="Polar residues" evidence="1">
    <location>
        <begin position="340"/>
        <end position="368"/>
    </location>
</feature>
<evidence type="ECO:0000259" key="2">
    <source>
        <dbReference type="Pfam" id="PF14111"/>
    </source>
</evidence>
<reference evidence="3 4" key="1">
    <citation type="submission" date="2020-09" db="EMBL/GenBank/DDBJ databases">
        <title>De no assembly of potato wild relative species, Solanum commersonii.</title>
        <authorList>
            <person name="Cho K."/>
        </authorList>
    </citation>
    <scope>NUCLEOTIDE SEQUENCE [LARGE SCALE GENOMIC DNA]</scope>
    <source>
        <strain evidence="3">LZ3.2</strain>
        <tissue evidence="3">Leaf</tissue>
    </source>
</reference>
<gene>
    <name evidence="3" type="ORF">H5410_057777</name>
</gene>
<feature type="region of interest" description="Disordered" evidence="1">
    <location>
        <begin position="1559"/>
        <end position="1579"/>
    </location>
</feature>
<proteinExistence type="predicted"/>
<dbReference type="OrthoDB" id="10250354at2759"/>
<dbReference type="PANTHER" id="PTHR45181">
    <property type="entry name" value="HEAT SHOCK PROTEIN DNAJ WITH TETRATRICOPEPTIDE REPEAT-CONTAINING PROTEIN"/>
    <property type="match status" value="1"/>
</dbReference>
<dbReference type="InterPro" id="IPR025558">
    <property type="entry name" value="DUF4283"/>
</dbReference>
<dbReference type="EMBL" id="JACXVP010000011">
    <property type="protein sequence ID" value="KAG5577643.1"/>
    <property type="molecule type" value="Genomic_DNA"/>
</dbReference>
<sequence>MSPALTDTGDFHLRKGQFFNAQSSYNNHSEHRIASMDHNLGFTPSDSNPSPFGSSAPSRLQKPRFCKKKYTGSDRKDQMFNPFKGVGEIQEMNMDHVELVSGEFGNVGFASGVDRGSGDVGNGGFVFGASRNSGMFGAYLSNYQGNIGEGTLPVDEMRKLNIESEKKMNVGGGVNNVVAGADMGFVFTGVDAKLDEMVSKEVENKLNIKSEGSVDTSRNMDSVKSKYNVFGSFSSSENVDSKIGGGVGDELLNEMDKLNIKGRTENDMNDYAYKERGSLGGKSETLLHDKMKNMHINKAMGYVSNENVKADSSSSDPSGNAVNKSSGGISDSIPSGFSFQAGTQNNHFTNQVQPGSHSGTISTSSFPSFNIPGESMMGTFESPSTDRTGKKVEFNFSTKSDGKLMQNLIPTVKGSLNKKVETRREATRDPRYKKKKMKPKQTLSTPVNFAHDFALRGSSEENVEPSEPYSPMDISPYRETPADNTLSRGTSVASDESFILNENYGSSDTRPAVSNDGTDEDLIDATERMNINENDVTCSETQEVESRHSSHHGVDMDGPSEESISISGAETESFKSATEHLDYNTDSFITAADTEVTSKSTIERQDSDGGSRFNVASNFEEGSFIFAAPSVAQNQVATATRQQKKKNRTKLINDSCSSTTKLSYSSSPGQFFQVSGSSPLPSPTQSNKGDIPTMISHSQGNNEQSRVKEVNHETVAASMAAQEVCEKWRLRGNQAYANGNLSKAEECYTQGLNCVSESDASKSGLRALMLCHSNRAATRMSLGRMREALEDCMKAAALDPNFFRVQVRAANCYLALGEVENASKFFMTCLQHGPEACVDRKILVEASEGLEKAQRVSECMKQCVELLQRRRQSDAELALGVVCEALTISTYSEKLLELKADALLMLRRYEEVIQLCEKTLELAKSNAPPYNFSYQSSELDSAITERSASSGLWCISKIVKAYFYLGKLEEADNFLKNQEKSMCLMESSGLKNLEAVVPLAVTIRELLCFKGQLDQLGSIWSPLKSWVVELGFATVRWITLSTLRPDSNPMTSQGHQQLQATGMTELKEAETPSQEQPLMLKQWNGSLRCFERLQKQGGTWCVDGGKRMFFQKFIVPVTITNMEDGQELQKRSGDLLAAISMGNIGVHREEGTIKRGDRICINDDASSYSEVLKKSLVGKFVTTKGELPTLADIRRWANGLWKQIHGISIYEIGNGYFLFEFSSIITAEQVVEGDWSWRNSPVLFQWWNPMICTSSATKSARTTWIRIVGLPLQFWSQSTFKAIGDFCGGWIEIEEETQLQNHLKWARIKVEGDGSNVPREPLVHYADLDRTSVKGGRRRRLDSKSSSESGYYTTVHKDKSAVADQPRDIAETSVGGLKSPTLTVGQETLDHGPKINLGLNFKGGLDLTSQFKGKTCEGHENLSEGTKESLTSLKTLVTQCLKAFSAWESAENFDKQQNATIQSRVDSSLGNQLQEAWESSKLPEDVHDEQCLQIQHIHDVEPVSTNMPEIRQDVGGEASQWINAHIMKLSANYGVAFKGFRDETHALLMRIDERKAALENKKSDNSTATPKNRGIGKYEQKHLQSCLN</sequence>
<comment type="caution">
    <text evidence="3">The sequence shown here is derived from an EMBL/GenBank/DDBJ whole genome shotgun (WGS) entry which is preliminary data.</text>
</comment>